<organism evidence="2 3">
    <name type="scientific">Zooshikella ganghwensis</name>
    <dbReference type="NCBI Taxonomy" id="202772"/>
    <lineage>
        <taxon>Bacteria</taxon>
        <taxon>Pseudomonadati</taxon>
        <taxon>Pseudomonadota</taxon>
        <taxon>Gammaproteobacteria</taxon>
        <taxon>Oceanospirillales</taxon>
        <taxon>Zooshikellaceae</taxon>
        <taxon>Zooshikella</taxon>
    </lineage>
</organism>
<dbReference type="RefSeq" id="WP_094787787.1">
    <property type="nucleotide sequence ID" value="NZ_NDXW01000001.1"/>
</dbReference>
<keyword evidence="3" id="KW-1185">Reference proteome</keyword>
<sequence>MKSLILLAIMTCIMSGCAIKSDLLPARAPQVLAPQVMPEIAVKVISLSNGQLSSLGAAYRTSNDIYPLLMSLGLSPSYSINQATSYQIRLTVERGDSLHNNSSLWFYSTATIGWLVPAKVTYSSTMTAEVFYQKKLIKRYQYHDKFETWYFTLGFLAGSSRYPRHVRTDIEKNMLHHLVYDMQLDKLLHENHLSPKLIAETNTAR</sequence>
<reference evidence="2 3" key="1">
    <citation type="submission" date="2017-04" db="EMBL/GenBank/DDBJ databases">
        <title>Draft genome sequence of Zooshikella ganghwensis VG4 isolated from Red Sea sediments.</title>
        <authorList>
            <person name="Rehman Z."/>
            <person name="Alam I."/>
            <person name="Kamau A."/>
            <person name="Bajic V."/>
            <person name="Leiknes T."/>
        </authorList>
    </citation>
    <scope>NUCLEOTIDE SEQUENCE [LARGE SCALE GENOMIC DNA]</scope>
    <source>
        <strain evidence="2 3">VG4</strain>
    </source>
</reference>
<protein>
    <recommendedName>
        <fullName evidence="4">DUF4136 domain-containing protein</fullName>
    </recommendedName>
</protein>
<dbReference type="EMBL" id="NDXW01000001">
    <property type="protein sequence ID" value="RDH44683.1"/>
    <property type="molecule type" value="Genomic_DNA"/>
</dbReference>
<gene>
    <name evidence="2" type="ORF">B9G39_15275</name>
</gene>
<dbReference type="AlphaFoldDB" id="A0A4P9VMU0"/>
<evidence type="ECO:0000256" key="1">
    <source>
        <dbReference type="SAM" id="SignalP"/>
    </source>
</evidence>
<evidence type="ECO:0000313" key="3">
    <source>
        <dbReference type="Proteomes" id="UP000257039"/>
    </source>
</evidence>
<dbReference type="PROSITE" id="PS51257">
    <property type="entry name" value="PROKAR_LIPOPROTEIN"/>
    <property type="match status" value="1"/>
</dbReference>
<dbReference type="Proteomes" id="UP000257039">
    <property type="component" value="Unassembled WGS sequence"/>
</dbReference>
<feature type="signal peptide" evidence="1">
    <location>
        <begin position="1"/>
        <end position="20"/>
    </location>
</feature>
<keyword evidence="1" id="KW-0732">Signal</keyword>
<evidence type="ECO:0000313" key="2">
    <source>
        <dbReference type="EMBL" id="RDH44683.1"/>
    </source>
</evidence>
<proteinExistence type="predicted"/>
<evidence type="ECO:0008006" key="4">
    <source>
        <dbReference type="Google" id="ProtNLM"/>
    </source>
</evidence>
<feature type="chain" id="PRO_5020777839" description="DUF4136 domain-containing protein" evidence="1">
    <location>
        <begin position="21"/>
        <end position="205"/>
    </location>
</feature>
<comment type="caution">
    <text evidence="2">The sequence shown here is derived from an EMBL/GenBank/DDBJ whole genome shotgun (WGS) entry which is preliminary data.</text>
</comment>
<accession>A0A4P9VMU0</accession>
<name>A0A4P9VMU0_9GAMM</name>